<comment type="caution">
    <text evidence="2">The sequence shown here is derived from an EMBL/GenBank/DDBJ whole genome shotgun (WGS) entry which is preliminary data.</text>
</comment>
<feature type="compositionally biased region" description="Acidic residues" evidence="1">
    <location>
        <begin position="501"/>
        <end position="537"/>
    </location>
</feature>
<evidence type="ECO:0008006" key="4">
    <source>
        <dbReference type="Google" id="ProtNLM"/>
    </source>
</evidence>
<accession>A0A4U6XIC1</accession>
<feature type="compositionally biased region" description="Acidic residues" evidence="1">
    <location>
        <begin position="452"/>
        <end position="468"/>
    </location>
</feature>
<dbReference type="Proteomes" id="UP000310108">
    <property type="component" value="Unassembled WGS sequence"/>
</dbReference>
<dbReference type="PANTHER" id="PTHR40788:SF1">
    <property type="entry name" value="IPA PROTEIN"/>
    <property type="match status" value="1"/>
</dbReference>
<feature type="region of interest" description="Disordered" evidence="1">
    <location>
        <begin position="353"/>
        <end position="548"/>
    </location>
</feature>
<dbReference type="PANTHER" id="PTHR40788">
    <property type="entry name" value="CLR5 DOMAIN-CONTAINING PROTEIN-RELATED"/>
    <property type="match status" value="1"/>
</dbReference>
<evidence type="ECO:0000256" key="1">
    <source>
        <dbReference type="SAM" id="MobiDB-lite"/>
    </source>
</evidence>
<feature type="compositionally biased region" description="Basic and acidic residues" evidence="1">
    <location>
        <begin position="407"/>
        <end position="420"/>
    </location>
</feature>
<evidence type="ECO:0000313" key="2">
    <source>
        <dbReference type="EMBL" id="TKW53827.1"/>
    </source>
</evidence>
<feature type="compositionally biased region" description="Low complexity" evidence="1">
    <location>
        <begin position="392"/>
        <end position="403"/>
    </location>
</feature>
<evidence type="ECO:0000313" key="3">
    <source>
        <dbReference type="Proteomes" id="UP000310108"/>
    </source>
</evidence>
<organism evidence="2 3">
    <name type="scientific">Colletotrichum tanaceti</name>
    <dbReference type="NCBI Taxonomy" id="1306861"/>
    <lineage>
        <taxon>Eukaryota</taxon>
        <taxon>Fungi</taxon>
        <taxon>Dikarya</taxon>
        <taxon>Ascomycota</taxon>
        <taxon>Pezizomycotina</taxon>
        <taxon>Sordariomycetes</taxon>
        <taxon>Hypocreomycetidae</taxon>
        <taxon>Glomerellales</taxon>
        <taxon>Glomerellaceae</taxon>
        <taxon>Colletotrichum</taxon>
        <taxon>Colletotrichum destructivum species complex</taxon>
    </lineage>
</organism>
<name>A0A4U6XIC1_9PEZI</name>
<protein>
    <recommendedName>
        <fullName evidence="4">Ipa protein</fullName>
    </recommendedName>
</protein>
<keyword evidence="3" id="KW-1185">Reference proteome</keyword>
<feature type="compositionally biased region" description="Basic residues" evidence="1">
    <location>
        <begin position="379"/>
        <end position="391"/>
    </location>
</feature>
<feature type="compositionally biased region" description="Pro residues" evidence="1">
    <location>
        <begin position="538"/>
        <end position="548"/>
    </location>
</feature>
<dbReference type="EMBL" id="PJEX01000166">
    <property type="protein sequence ID" value="TKW53827.1"/>
    <property type="molecule type" value="Genomic_DNA"/>
</dbReference>
<sequence>MPFTSGEPKLADFLAGAIHQDFMVSVYRHDLRADGRSFCSDVLNWWLSLPGLLPDRHGQVLISQDSPVTKEQLSLCVFEAAHALDRDVMFWNTIRTVLFLLMKLGNGKKETKNCARLLQELANVCHQYYVDLKAIFRRHVQAGFARKYHKRLADRYDESGTPVVVSTSHPGDFSRSNPLMYCVLRLCQPETSPEDSMDCTAQIRHIFQVSPEKIPLMGPGESAALFDLTIFCGFVKDLQRYIGLPPASTTECREFVDKTAAICESLNKIKAEFETPDYIETIYRRAKHPTRDSSVDLAADRNVVEALNEFVSSKMGFSISKLYEKATLHCYGGAAIVKLSDIDVRASLELPAAGAPPGSAMSPTTVAPEAAGQQTGQAGKKRRKRKKKRKGAAVTPAAAAAEAGKNQQDEGEKQADEIRDQSGPVNSDKTSDRPSHLSSDVEASDDGTILGTEDENDDEEEEKDDDNEVQSQYVCGPDSSLEGSSSEVAKDEIEAAKGDETIVEEDEEEDDNDEEEEGEEEAAGPDEPTPEAEDEPPADPPAEPAEPPALPKQVIKVSAKAAHVFDVLFDKSLQRGSISWASFIAAFAEIGFAVEKKRGSAIAFIPPPGSPWHQIQFHETHAGVSRVEGFRSRKMAFRLTKNYGWDETTFEIA</sequence>
<feature type="compositionally biased region" description="Basic and acidic residues" evidence="1">
    <location>
        <begin position="488"/>
        <end position="500"/>
    </location>
</feature>
<dbReference type="STRING" id="1306861.A0A4U6XIC1"/>
<dbReference type="AlphaFoldDB" id="A0A4U6XIC1"/>
<reference evidence="2 3" key="1">
    <citation type="journal article" date="2019" name="PLoS ONE">
        <title>Comparative genome analysis indicates high evolutionary potential of pathogenicity genes in Colletotrichum tanaceti.</title>
        <authorList>
            <person name="Lelwala R.V."/>
            <person name="Korhonen P.K."/>
            <person name="Young N.D."/>
            <person name="Scott J.B."/>
            <person name="Ades P.A."/>
            <person name="Gasser R.B."/>
            <person name="Taylor P.W.J."/>
        </authorList>
    </citation>
    <scope>NUCLEOTIDE SEQUENCE [LARGE SCALE GENOMIC DNA]</scope>
    <source>
        <strain evidence="2">BRIP57314</strain>
    </source>
</reference>
<feature type="compositionally biased region" description="Low complexity" evidence="1">
    <location>
        <begin position="353"/>
        <end position="363"/>
    </location>
</feature>
<proteinExistence type="predicted"/>
<gene>
    <name evidence="2" type="ORF">CTA1_7361</name>
</gene>